<organism evidence="6 7">
    <name type="scientific">Janthinobacterium violaceinigrum</name>
    <dbReference type="NCBI Taxonomy" id="2654252"/>
    <lineage>
        <taxon>Bacteria</taxon>
        <taxon>Pseudomonadati</taxon>
        <taxon>Pseudomonadota</taxon>
        <taxon>Betaproteobacteria</taxon>
        <taxon>Burkholderiales</taxon>
        <taxon>Oxalobacteraceae</taxon>
        <taxon>Janthinobacterium</taxon>
    </lineage>
</organism>
<keyword evidence="2" id="KW-0812">Transmembrane</keyword>
<keyword evidence="4" id="KW-0472">Membrane</keyword>
<accession>A0A6I1IHD8</accession>
<dbReference type="AlphaFoldDB" id="A0A6I1IHD8"/>
<feature type="domain" description="TonB C-terminal" evidence="5">
    <location>
        <begin position="75"/>
        <end position="167"/>
    </location>
</feature>
<keyword evidence="3" id="KW-1133">Transmembrane helix</keyword>
<evidence type="ECO:0000259" key="5">
    <source>
        <dbReference type="PROSITE" id="PS52015"/>
    </source>
</evidence>
<evidence type="ECO:0000313" key="7">
    <source>
        <dbReference type="Proteomes" id="UP000468717"/>
    </source>
</evidence>
<evidence type="ECO:0000256" key="3">
    <source>
        <dbReference type="ARBA" id="ARBA00022989"/>
    </source>
</evidence>
<dbReference type="Pfam" id="PF03544">
    <property type="entry name" value="TonB_C"/>
    <property type="match status" value="1"/>
</dbReference>
<evidence type="ECO:0000256" key="2">
    <source>
        <dbReference type="ARBA" id="ARBA00022692"/>
    </source>
</evidence>
<dbReference type="Proteomes" id="UP000468717">
    <property type="component" value="Unassembled WGS sequence"/>
</dbReference>
<sequence>MRWPNKRASKVLHGQARHRCTVARLPSFIQRLVGIHGNLLKLKTYLIAIDGVTMPMHEASFPLRCVAAALAILPGLGQAMPGAACQPQVYPQEARRYELDGKTTMRFSVGQDGKVVTASVARSSGWKVLDDAALSNVRQCVFPADRAAKENFSVQYVWGLDDTELLRPLLVPGSCQPSQRIQGYNNLDKSASNDSGVVLRMFIGSEGAPARIVAEAPGLPAELVEAAITYVQGCRFAIDPGVGGTRSWTTYGKVLLHRQPL</sequence>
<comment type="subcellular location">
    <subcellularLocation>
        <location evidence="1">Membrane</location>
        <topology evidence="1">Single-pass membrane protein</topology>
    </subcellularLocation>
</comment>
<dbReference type="GO" id="GO:0016020">
    <property type="term" value="C:membrane"/>
    <property type="evidence" value="ECO:0007669"/>
    <property type="project" value="UniProtKB-SubCell"/>
</dbReference>
<dbReference type="SUPFAM" id="SSF74653">
    <property type="entry name" value="TolA/TonB C-terminal domain"/>
    <property type="match status" value="1"/>
</dbReference>
<proteinExistence type="predicted"/>
<dbReference type="InterPro" id="IPR037682">
    <property type="entry name" value="TonB_C"/>
</dbReference>
<gene>
    <name evidence="6" type="ORF">GCN75_00065</name>
</gene>
<dbReference type="NCBIfam" id="TIGR01352">
    <property type="entry name" value="tonB_Cterm"/>
    <property type="match status" value="1"/>
</dbReference>
<dbReference type="PROSITE" id="PS52015">
    <property type="entry name" value="TONB_CTD"/>
    <property type="match status" value="1"/>
</dbReference>
<evidence type="ECO:0000256" key="1">
    <source>
        <dbReference type="ARBA" id="ARBA00004167"/>
    </source>
</evidence>
<dbReference type="InterPro" id="IPR006260">
    <property type="entry name" value="TonB/TolA_C"/>
</dbReference>
<reference evidence="6 7" key="1">
    <citation type="submission" date="2019-10" db="EMBL/GenBank/DDBJ databases">
        <title>Three novel species isolated from a subtropical stream in China.</title>
        <authorList>
            <person name="Lu H."/>
        </authorList>
    </citation>
    <scope>NUCLEOTIDE SEQUENCE [LARGE SCALE GENOMIC DNA]</scope>
    <source>
        <strain evidence="6 7">FT13W</strain>
    </source>
</reference>
<keyword evidence="7" id="KW-1185">Reference proteome</keyword>
<comment type="caution">
    <text evidence="6">The sequence shown here is derived from an EMBL/GenBank/DDBJ whole genome shotgun (WGS) entry which is preliminary data.</text>
</comment>
<evidence type="ECO:0000256" key="4">
    <source>
        <dbReference type="ARBA" id="ARBA00023136"/>
    </source>
</evidence>
<dbReference type="EMBL" id="WFLI01000001">
    <property type="protein sequence ID" value="KAB8066707.1"/>
    <property type="molecule type" value="Genomic_DNA"/>
</dbReference>
<name>A0A6I1IHD8_9BURK</name>
<evidence type="ECO:0000313" key="6">
    <source>
        <dbReference type="EMBL" id="KAB8066707.1"/>
    </source>
</evidence>
<dbReference type="Gene3D" id="3.30.1150.10">
    <property type="match status" value="1"/>
</dbReference>
<protein>
    <submittedName>
        <fullName evidence="6">TonB family protein</fullName>
    </submittedName>
</protein>
<dbReference type="GO" id="GO:0055085">
    <property type="term" value="P:transmembrane transport"/>
    <property type="evidence" value="ECO:0007669"/>
    <property type="project" value="InterPro"/>
</dbReference>